<evidence type="ECO:0000256" key="10">
    <source>
        <dbReference type="HAMAP-Rule" id="MF_00454"/>
    </source>
</evidence>
<feature type="binding site" evidence="10">
    <location>
        <position position="72"/>
    </location>
    <ligand>
        <name>Na(+)</name>
        <dbReference type="ChEBI" id="CHEBI:29101"/>
        <note>structural</note>
    </ligand>
</feature>
<dbReference type="Pfam" id="PF02537">
    <property type="entry name" value="CRCB"/>
    <property type="match status" value="1"/>
</dbReference>
<dbReference type="STRING" id="1742359.GCA_001439625_01828"/>
<comment type="activity regulation">
    <text evidence="10">Na(+) is not transported, but it plays an essential structural role and its presence is essential for fluoride channel function.</text>
</comment>
<dbReference type="GO" id="GO:0046872">
    <property type="term" value="F:metal ion binding"/>
    <property type="evidence" value="ECO:0007669"/>
    <property type="project" value="UniProtKB-KW"/>
</dbReference>
<keyword evidence="12" id="KW-1185">Reference proteome</keyword>
<dbReference type="GO" id="GO:0062054">
    <property type="term" value="F:fluoride channel activity"/>
    <property type="evidence" value="ECO:0007669"/>
    <property type="project" value="UniProtKB-UniRule"/>
</dbReference>
<protein>
    <recommendedName>
        <fullName evidence="10">Fluoride-specific ion channel FluC</fullName>
    </recommendedName>
</protein>
<proteinExistence type="inferred from homology"/>
<dbReference type="GO" id="GO:0005886">
    <property type="term" value="C:plasma membrane"/>
    <property type="evidence" value="ECO:0007669"/>
    <property type="project" value="UniProtKB-SubCell"/>
</dbReference>
<accession>A0A5B8Z5R2</accession>
<dbReference type="HAMAP" id="MF_00454">
    <property type="entry name" value="FluC"/>
    <property type="match status" value="1"/>
</dbReference>
<dbReference type="KEGG" id="bda:FSZ17_13800"/>
<evidence type="ECO:0000313" key="11">
    <source>
        <dbReference type="EMBL" id="QED48227.1"/>
    </source>
</evidence>
<keyword evidence="10" id="KW-0915">Sodium</keyword>
<dbReference type="InterPro" id="IPR003691">
    <property type="entry name" value="FluC"/>
</dbReference>
<gene>
    <name evidence="10 11" type="primary">crcB</name>
    <name evidence="10" type="synonym">fluC</name>
    <name evidence="11" type="ORF">FSZ17_13800</name>
</gene>
<dbReference type="OrthoDB" id="9799631at2"/>
<feature type="binding site" evidence="10">
    <location>
        <position position="75"/>
    </location>
    <ligand>
        <name>Na(+)</name>
        <dbReference type="ChEBI" id="CHEBI:29101"/>
        <note>structural</note>
    </ligand>
</feature>
<evidence type="ECO:0000256" key="2">
    <source>
        <dbReference type="ARBA" id="ARBA00022475"/>
    </source>
</evidence>
<keyword evidence="2 10" id="KW-1003">Cell membrane</keyword>
<feature type="transmembrane region" description="Helical" evidence="10">
    <location>
        <begin position="62"/>
        <end position="81"/>
    </location>
</feature>
<feature type="transmembrane region" description="Helical" evidence="10">
    <location>
        <begin position="93"/>
        <end position="115"/>
    </location>
</feature>
<evidence type="ECO:0000256" key="4">
    <source>
        <dbReference type="ARBA" id="ARBA00022989"/>
    </source>
</evidence>
<evidence type="ECO:0000256" key="6">
    <source>
        <dbReference type="ARBA" id="ARBA00023303"/>
    </source>
</evidence>
<reference evidence="12" key="1">
    <citation type="submission" date="2019-08" db="EMBL/GenBank/DDBJ databases">
        <authorList>
            <person name="Zheng X."/>
        </authorList>
    </citation>
    <scope>NUCLEOTIDE SEQUENCE [LARGE SCALE GENOMIC DNA]</scope>
    <source>
        <strain evidence="12">FJAT-25496</strain>
    </source>
</reference>
<evidence type="ECO:0000256" key="3">
    <source>
        <dbReference type="ARBA" id="ARBA00022692"/>
    </source>
</evidence>
<evidence type="ECO:0000256" key="8">
    <source>
        <dbReference type="ARBA" id="ARBA00035585"/>
    </source>
</evidence>
<comment type="function">
    <text evidence="9 10">Fluoride-specific ion channel. Important for reducing fluoride concentration in the cell, thus reducing its toxicity.</text>
</comment>
<evidence type="ECO:0000256" key="9">
    <source>
        <dbReference type="ARBA" id="ARBA00049940"/>
    </source>
</evidence>
<evidence type="ECO:0000256" key="7">
    <source>
        <dbReference type="ARBA" id="ARBA00035120"/>
    </source>
</evidence>
<name>A0A5B8Z5R2_CYTDA</name>
<sequence>MNILLVMIGGFFGAITRYGIGEWIHINNGFPFGTFCINLTGSLVLGWLLTFISQRRKGMKRLSLFVGTGFLGSYTTFSTFSVETINLIANKEYFFAILYVFLSVALGLVFAFLGYKLAILNNKEKVDVL</sequence>
<dbReference type="RefSeq" id="WP_057771006.1">
    <property type="nucleotide sequence ID" value="NZ_CP042593.1"/>
</dbReference>
<keyword evidence="10" id="KW-0406">Ion transport</keyword>
<keyword evidence="10" id="KW-0479">Metal-binding</keyword>
<comment type="catalytic activity">
    <reaction evidence="8">
        <text>fluoride(in) = fluoride(out)</text>
        <dbReference type="Rhea" id="RHEA:76159"/>
        <dbReference type="ChEBI" id="CHEBI:17051"/>
    </reaction>
    <physiologicalReaction direction="left-to-right" evidence="8">
        <dbReference type="Rhea" id="RHEA:76160"/>
    </physiologicalReaction>
</comment>
<keyword evidence="6 10" id="KW-0407">Ion channel</keyword>
<comment type="subcellular location">
    <subcellularLocation>
        <location evidence="1 10">Cell membrane</location>
        <topology evidence="1 10">Multi-pass membrane protein</topology>
    </subcellularLocation>
</comment>
<keyword evidence="3 10" id="KW-0812">Transmembrane</keyword>
<keyword evidence="5 10" id="KW-0472">Membrane</keyword>
<keyword evidence="4 10" id="KW-1133">Transmembrane helix</keyword>
<dbReference type="Proteomes" id="UP000321555">
    <property type="component" value="Chromosome"/>
</dbReference>
<evidence type="ECO:0000313" key="12">
    <source>
        <dbReference type="Proteomes" id="UP000321555"/>
    </source>
</evidence>
<comment type="similarity">
    <text evidence="7 10">Belongs to the fluoride channel Fluc/FEX (TC 1.A.43) family.</text>
</comment>
<evidence type="ECO:0000256" key="1">
    <source>
        <dbReference type="ARBA" id="ARBA00004651"/>
    </source>
</evidence>
<feature type="transmembrane region" description="Helical" evidence="10">
    <location>
        <begin position="29"/>
        <end position="50"/>
    </location>
</feature>
<dbReference type="EMBL" id="CP042593">
    <property type="protein sequence ID" value="QED48227.1"/>
    <property type="molecule type" value="Genomic_DNA"/>
</dbReference>
<dbReference type="GO" id="GO:0140114">
    <property type="term" value="P:cellular detoxification of fluoride"/>
    <property type="evidence" value="ECO:0007669"/>
    <property type="project" value="UniProtKB-UniRule"/>
</dbReference>
<dbReference type="PANTHER" id="PTHR28259:SF1">
    <property type="entry name" value="FLUORIDE EXPORT PROTEIN 1-RELATED"/>
    <property type="match status" value="1"/>
</dbReference>
<keyword evidence="10" id="KW-0813">Transport</keyword>
<evidence type="ECO:0000256" key="5">
    <source>
        <dbReference type="ARBA" id="ARBA00023136"/>
    </source>
</evidence>
<organism evidence="11 12">
    <name type="scientific">Cytobacillus dafuensis</name>
    <name type="common">Bacillus dafuensis</name>
    <dbReference type="NCBI Taxonomy" id="1742359"/>
    <lineage>
        <taxon>Bacteria</taxon>
        <taxon>Bacillati</taxon>
        <taxon>Bacillota</taxon>
        <taxon>Bacilli</taxon>
        <taxon>Bacillales</taxon>
        <taxon>Bacillaceae</taxon>
        <taxon>Cytobacillus</taxon>
    </lineage>
</organism>
<dbReference type="NCBIfam" id="TIGR00494">
    <property type="entry name" value="crcB"/>
    <property type="match status" value="1"/>
</dbReference>
<dbReference type="AlphaFoldDB" id="A0A5B8Z5R2"/>
<dbReference type="PANTHER" id="PTHR28259">
    <property type="entry name" value="FLUORIDE EXPORT PROTEIN 1-RELATED"/>
    <property type="match status" value="1"/>
</dbReference>